<dbReference type="RefSeq" id="XP_039116202.1">
    <property type="nucleotide sequence ID" value="XM_039260268.1"/>
</dbReference>
<evidence type="ECO:0000256" key="4">
    <source>
        <dbReference type="SAM" id="MobiDB-lite"/>
    </source>
</evidence>
<dbReference type="InterPro" id="IPR028457">
    <property type="entry name" value="ABI"/>
</dbReference>
<feature type="region of interest" description="Disordered" evidence="4">
    <location>
        <begin position="178"/>
        <end position="294"/>
    </location>
</feature>
<reference evidence="6" key="1">
    <citation type="submission" date="2025-08" db="UniProtKB">
        <authorList>
            <consortium name="RefSeq"/>
        </authorList>
    </citation>
    <scope>IDENTIFICATION</scope>
</reference>
<dbReference type="AlphaFoldDB" id="A0AB40AMX0"/>
<evidence type="ECO:0000256" key="2">
    <source>
        <dbReference type="ARBA" id="ARBA00011513"/>
    </source>
</evidence>
<dbReference type="Proteomes" id="UP001515500">
    <property type="component" value="Chromosome 20"/>
</dbReference>
<name>A0AB40AMX0_DIOCR</name>
<gene>
    <name evidence="6" type="primary">LOC120251664</name>
</gene>
<feature type="compositionally biased region" description="Low complexity" evidence="4">
    <location>
        <begin position="192"/>
        <end position="206"/>
    </location>
</feature>
<protein>
    <submittedName>
        <fullName evidence="6">Protein ABIL2-like isoform X1</fullName>
    </submittedName>
</protein>
<evidence type="ECO:0000313" key="6">
    <source>
        <dbReference type="RefSeq" id="XP_039116202.1"/>
    </source>
</evidence>
<accession>A0AB40AMX0</accession>
<dbReference type="Gene3D" id="6.10.140.1620">
    <property type="match status" value="1"/>
</dbReference>
<proteinExistence type="inferred from homology"/>
<sequence>MKTLSHSSSSSSSSSYDELSIQQSLLFSDSLKELKNLKSQLYSAAEHFEYSFANDINRKKLLNMLKAYVVKALVNSVDHLGCVAYKVNDLFSEKMDEFSETELRLSCLEQRIQVCENKFKQQELVQQKLEIKAPKFNKKYILSDGKFMHESGTKTLVIYQQMNESKQIKDVHATLKTRSSSMRYRSNSCKTQSSSSLQRARSLSPSYRKMSYISPSQRAGKFLSSDKRRAISPHPSSDVLIRSGSFSCRPISRSSSIVKRQHPSKPQKSASMRLHGERSDCKESEQNHSKSKSLLKSLLSRHKGRNEDMLFSYLDEY</sequence>
<feature type="compositionally biased region" description="Low complexity" evidence="4">
    <location>
        <begin position="243"/>
        <end position="257"/>
    </location>
</feature>
<dbReference type="PANTHER" id="PTHR10460:SF10">
    <property type="entry name" value="PROTEIN ABIL3"/>
    <property type="match status" value="1"/>
</dbReference>
<organism evidence="5 6">
    <name type="scientific">Dioscorea cayennensis subsp. rotundata</name>
    <name type="common">White Guinea yam</name>
    <name type="synonym">Dioscorea rotundata</name>
    <dbReference type="NCBI Taxonomy" id="55577"/>
    <lineage>
        <taxon>Eukaryota</taxon>
        <taxon>Viridiplantae</taxon>
        <taxon>Streptophyta</taxon>
        <taxon>Embryophyta</taxon>
        <taxon>Tracheophyta</taxon>
        <taxon>Spermatophyta</taxon>
        <taxon>Magnoliopsida</taxon>
        <taxon>Liliopsida</taxon>
        <taxon>Dioscoreales</taxon>
        <taxon>Dioscoreaceae</taxon>
        <taxon>Dioscorea</taxon>
    </lineage>
</organism>
<comment type="subunit">
    <text evidence="2">Binds SCAR.</text>
</comment>
<evidence type="ECO:0000256" key="3">
    <source>
        <dbReference type="ARBA" id="ARBA00025223"/>
    </source>
</evidence>
<evidence type="ECO:0000313" key="5">
    <source>
        <dbReference type="Proteomes" id="UP001515500"/>
    </source>
</evidence>
<dbReference type="GeneID" id="120251664"/>
<comment type="function">
    <text evidence="3">Involved in regulation of actin and microtubule organization. Part of a WAVE complex that activates the Arp2/3 complex.</text>
</comment>
<dbReference type="PANTHER" id="PTHR10460">
    <property type="entry name" value="ABL INTERACTOR FAMILY MEMBER"/>
    <property type="match status" value="1"/>
</dbReference>
<keyword evidence="5" id="KW-1185">Reference proteome</keyword>
<feature type="compositionally biased region" description="Polar residues" evidence="4">
    <location>
        <begin position="178"/>
        <end position="191"/>
    </location>
</feature>
<comment type="similarity">
    <text evidence="1">Belongs to the ABI family.</text>
</comment>
<evidence type="ECO:0000256" key="1">
    <source>
        <dbReference type="ARBA" id="ARBA00010020"/>
    </source>
</evidence>
<feature type="compositionally biased region" description="Basic and acidic residues" evidence="4">
    <location>
        <begin position="274"/>
        <end position="288"/>
    </location>
</feature>